<dbReference type="EMBL" id="MN865127">
    <property type="protein sequence ID" value="QJR97710.1"/>
    <property type="molecule type" value="Genomic_DNA"/>
</dbReference>
<protein>
    <submittedName>
        <fullName evidence="1">Uncharacterized protein</fullName>
    </submittedName>
</protein>
<keyword evidence="1" id="KW-0614">Plasmid</keyword>
<proteinExistence type="predicted"/>
<sequence>MYKLYYARTLACGDKKVLPQVAYFTTSQSGWFSAKVLRIIPLGIIDLWVYNPTGFLWVKQHVLVKQYKF</sequence>
<organism evidence="1">
    <name type="scientific">Vibrio alginolyticus</name>
    <dbReference type="NCBI Taxonomy" id="663"/>
    <lineage>
        <taxon>Bacteria</taxon>
        <taxon>Pseudomonadati</taxon>
        <taxon>Pseudomonadota</taxon>
        <taxon>Gammaproteobacteria</taxon>
        <taxon>Vibrionales</taxon>
        <taxon>Vibrionaceae</taxon>
        <taxon>Vibrio</taxon>
    </lineage>
</organism>
<accession>A0A6M4NM26</accession>
<name>A0A6M4NM26_VIBAL</name>
<dbReference type="AlphaFoldDB" id="A0A6M4NM26"/>
<reference evidence="1" key="1">
    <citation type="submission" date="2019-12" db="EMBL/GenBank/DDBJ databases">
        <title>Identification of a novel metallo-beta-lactamase in a foodborne Vibrio alginolyticus isolate from China.</title>
        <authorList>
            <person name="Zheng Z."/>
            <person name="Ye L."/>
            <person name="Chen S."/>
        </authorList>
    </citation>
    <scope>NUCLEOTIDE SEQUENCE</scope>
    <source>
        <strain evidence="1">C1579</strain>
        <plasmid evidence="1">pC1579</plasmid>
    </source>
</reference>
<evidence type="ECO:0000313" key="1">
    <source>
        <dbReference type="EMBL" id="QJR97710.1"/>
    </source>
</evidence>
<geneLocation type="plasmid" evidence="1">
    <name>pC1579</name>
</geneLocation>